<keyword evidence="4 7" id="KW-0472">Membrane</keyword>
<accession>A0ABS7JKZ7</accession>
<keyword evidence="6 7" id="KW-0961">Cell wall biogenesis/degradation</keyword>
<dbReference type="EC" id="4.2.2.29" evidence="7"/>
<proteinExistence type="inferred from homology"/>
<dbReference type="EMBL" id="JAIGYQ010000001">
    <property type="protein sequence ID" value="MBX7490057.1"/>
    <property type="molecule type" value="Genomic_DNA"/>
</dbReference>
<evidence type="ECO:0000256" key="4">
    <source>
        <dbReference type="ARBA" id="ARBA00023136"/>
    </source>
</evidence>
<dbReference type="HAMAP" id="MF_02065">
    <property type="entry name" value="MltG"/>
    <property type="match status" value="1"/>
</dbReference>
<comment type="catalytic activity">
    <reaction evidence="7">
        <text>a peptidoglycan chain = a peptidoglycan chain with N-acetyl-1,6-anhydromuramyl-[peptide] at the reducing end + a peptidoglycan chain with N-acetylglucosamine at the non-reducing end.</text>
        <dbReference type="EC" id="4.2.2.29"/>
    </reaction>
</comment>
<evidence type="ECO:0000313" key="8">
    <source>
        <dbReference type="EMBL" id="MBX7490057.1"/>
    </source>
</evidence>
<evidence type="ECO:0000256" key="6">
    <source>
        <dbReference type="ARBA" id="ARBA00023316"/>
    </source>
</evidence>
<evidence type="ECO:0000256" key="2">
    <source>
        <dbReference type="ARBA" id="ARBA00022692"/>
    </source>
</evidence>
<sequence>MINKPIKNVKNKISFSVLIDGIFILLIILCFYLQTSMQSSRVVYVPKGGTNAIITYLQANNFDLTNGDKYLVRFFGYPQSGWLDIGQSTLSKGDFLYKLTTAKAVLEDIMLIPGETLYFFIKEISAKLDLDEYALQLAYAKYAPMPDGVILANTYKVPKGISASHLMYYLVNTSLNEHKKWAIKFLGEYDEKQWFRYVIIASIIQKESANEEEMPIISAVIRNRLEKKMRLQMDGSLNYGKYSHTKITPQMIQNDTTSYNTYRNDGIPESPVGSVGFKAIQAAIFPANVDYLYFVRNKNGVHSFSKTYKEHLNNFSK</sequence>
<keyword evidence="5 7" id="KW-0456">Lyase</keyword>
<evidence type="ECO:0000256" key="7">
    <source>
        <dbReference type="HAMAP-Rule" id="MF_02065"/>
    </source>
</evidence>
<evidence type="ECO:0000256" key="1">
    <source>
        <dbReference type="ARBA" id="ARBA00022475"/>
    </source>
</evidence>
<name>A0ABS7JKZ7_9HELI</name>
<comment type="function">
    <text evidence="7">Functions as a peptidoglycan terminase that cleaves nascent peptidoglycan strands endolytically to terminate their elongation.</text>
</comment>
<feature type="transmembrane region" description="Helical" evidence="7">
    <location>
        <begin position="12"/>
        <end position="34"/>
    </location>
</feature>
<protein>
    <recommendedName>
        <fullName evidence="7">Endolytic murein transglycosylase</fullName>
        <ecNumber evidence="7">4.2.2.29</ecNumber>
    </recommendedName>
    <alternativeName>
        <fullName evidence="7">Peptidoglycan lytic transglycosylase</fullName>
    </alternativeName>
    <alternativeName>
        <fullName evidence="7">Peptidoglycan polymerization terminase</fullName>
    </alternativeName>
</protein>
<evidence type="ECO:0000256" key="5">
    <source>
        <dbReference type="ARBA" id="ARBA00023239"/>
    </source>
</evidence>
<dbReference type="Gene3D" id="3.30.160.60">
    <property type="entry name" value="Classic Zinc Finger"/>
    <property type="match status" value="1"/>
</dbReference>
<evidence type="ECO:0000313" key="9">
    <source>
        <dbReference type="Proteomes" id="UP000700059"/>
    </source>
</evidence>
<dbReference type="InterPro" id="IPR003770">
    <property type="entry name" value="MLTG-like"/>
</dbReference>
<dbReference type="PANTHER" id="PTHR30518">
    <property type="entry name" value="ENDOLYTIC MUREIN TRANSGLYCOSYLASE"/>
    <property type="match status" value="1"/>
</dbReference>
<comment type="subcellular location">
    <subcellularLocation>
        <location evidence="7">Cell membrane</location>
        <topology evidence="7">Single-pass membrane protein</topology>
    </subcellularLocation>
</comment>
<dbReference type="NCBIfam" id="TIGR00247">
    <property type="entry name" value="endolytic transglycosylase MltG"/>
    <property type="match status" value="1"/>
</dbReference>
<dbReference type="RefSeq" id="WP_221531312.1">
    <property type="nucleotide sequence ID" value="NZ_JAIGYP010000001.1"/>
</dbReference>
<dbReference type="Proteomes" id="UP000700059">
    <property type="component" value="Unassembled WGS sequence"/>
</dbReference>
<organism evidence="8 9">
    <name type="scientific">Helicobacter turcicus</name>
    <dbReference type="NCBI Taxonomy" id="2867412"/>
    <lineage>
        <taxon>Bacteria</taxon>
        <taxon>Pseudomonadati</taxon>
        <taxon>Campylobacterota</taxon>
        <taxon>Epsilonproteobacteria</taxon>
        <taxon>Campylobacterales</taxon>
        <taxon>Helicobacteraceae</taxon>
        <taxon>Helicobacter</taxon>
    </lineage>
</organism>
<feature type="site" description="Important for catalytic activity" evidence="7">
    <location>
        <position position="207"/>
    </location>
</feature>
<keyword evidence="2 7" id="KW-0812">Transmembrane</keyword>
<dbReference type="Pfam" id="PF02618">
    <property type="entry name" value="YceG"/>
    <property type="match status" value="1"/>
</dbReference>
<reference evidence="8 9" key="1">
    <citation type="submission" date="2021-08" db="EMBL/GenBank/DDBJ databases">
        <title>Helicobacter spp. isolated from feces of Anatolian Ground Squirrel (Spermophilus xanthoprymnus) in Turkey.</title>
        <authorList>
            <person name="Aydin F."/>
            <person name="Abay S."/>
            <person name="Kayman T."/>
            <person name="Karakaya E."/>
            <person name="Saticioglu I.B."/>
        </authorList>
    </citation>
    <scope>NUCLEOTIDE SEQUENCE [LARGE SCALE GENOMIC DNA]</scope>
    <source>
        <strain evidence="8 9">Faydin-H70</strain>
    </source>
</reference>
<comment type="similarity">
    <text evidence="7">Belongs to the transglycosylase MltG family.</text>
</comment>
<keyword evidence="1 7" id="KW-1003">Cell membrane</keyword>
<keyword evidence="9" id="KW-1185">Reference proteome</keyword>
<evidence type="ECO:0000256" key="3">
    <source>
        <dbReference type="ARBA" id="ARBA00022989"/>
    </source>
</evidence>
<gene>
    <name evidence="7 8" type="primary">mltG</name>
    <name evidence="8" type="ORF">K4G57_01000</name>
</gene>
<keyword evidence="3 7" id="KW-1133">Transmembrane helix</keyword>
<dbReference type="PANTHER" id="PTHR30518:SF2">
    <property type="entry name" value="ENDOLYTIC MUREIN TRANSGLYCOSYLASE"/>
    <property type="match status" value="1"/>
</dbReference>
<comment type="caution">
    <text evidence="8">The sequence shown here is derived from an EMBL/GenBank/DDBJ whole genome shotgun (WGS) entry which is preliminary data.</text>
</comment>